<dbReference type="EMBL" id="JYDL01000010">
    <property type="protein sequence ID" value="KRX25805.1"/>
    <property type="molecule type" value="Genomic_DNA"/>
</dbReference>
<comment type="caution">
    <text evidence="1">The sequence shown here is derived from an EMBL/GenBank/DDBJ whole genome shotgun (WGS) entry which is preliminary data.</text>
</comment>
<name>A0A0V0SG97_9BILA</name>
<organism evidence="1 2">
    <name type="scientific">Trichinella nelsoni</name>
    <dbReference type="NCBI Taxonomy" id="6336"/>
    <lineage>
        <taxon>Eukaryota</taxon>
        <taxon>Metazoa</taxon>
        <taxon>Ecdysozoa</taxon>
        <taxon>Nematoda</taxon>
        <taxon>Enoplea</taxon>
        <taxon>Dorylaimia</taxon>
        <taxon>Trichinellida</taxon>
        <taxon>Trichinellidae</taxon>
        <taxon>Trichinella</taxon>
    </lineage>
</organism>
<evidence type="ECO:0000313" key="2">
    <source>
        <dbReference type="Proteomes" id="UP000054630"/>
    </source>
</evidence>
<accession>A0A0V0SG97</accession>
<protein>
    <submittedName>
        <fullName evidence="1">Uncharacterized protein</fullName>
    </submittedName>
</protein>
<dbReference type="AlphaFoldDB" id="A0A0V0SG97"/>
<reference evidence="1 2" key="1">
    <citation type="submission" date="2015-01" db="EMBL/GenBank/DDBJ databases">
        <title>Evolution of Trichinella species and genotypes.</title>
        <authorList>
            <person name="Korhonen P.K."/>
            <person name="Edoardo P."/>
            <person name="Giuseppe L.R."/>
            <person name="Gasser R.B."/>
        </authorList>
    </citation>
    <scope>NUCLEOTIDE SEQUENCE [LARGE SCALE GENOMIC DNA]</scope>
    <source>
        <strain evidence="1">ISS37</strain>
    </source>
</reference>
<proteinExistence type="predicted"/>
<sequence>MVVHDFQFLRNNAIMHFKLTAINTRKIISSSICFKATDLAYKNAGFFINEVIFIKPHADPTERE</sequence>
<evidence type="ECO:0000313" key="1">
    <source>
        <dbReference type="EMBL" id="KRX25805.1"/>
    </source>
</evidence>
<gene>
    <name evidence="1" type="ORF">T07_9945</name>
</gene>
<dbReference type="Proteomes" id="UP000054630">
    <property type="component" value="Unassembled WGS sequence"/>
</dbReference>
<keyword evidence="2" id="KW-1185">Reference proteome</keyword>